<evidence type="ECO:0000313" key="2">
    <source>
        <dbReference type="Proteomes" id="UP001283361"/>
    </source>
</evidence>
<sequence>MSDSLCNDYHVGLHRHIKRQHYVYFTVAQEVRILLVYGTHSQNFFTNCPDVEMKKLPVVRTSDSPFLYRVQTSDFSFLYRVQTSDSPFLYRV</sequence>
<name>A0AAE1CES5_9GAST</name>
<dbReference type="EMBL" id="JAWDGP010008106">
    <property type="protein sequence ID" value="KAK3690896.1"/>
    <property type="molecule type" value="Genomic_DNA"/>
</dbReference>
<keyword evidence="2" id="KW-1185">Reference proteome</keyword>
<comment type="caution">
    <text evidence="1">The sequence shown here is derived from an EMBL/GenBank/DDBJ whole genome shotgun (WGS) entry which is preliminary data.</text>
</comment>
<organism evidence="1 2">
    <name type="scientific">Elysia crispata</name>
    <name type="common">lettuce slug</name>
    <dbReference type="NCBI Taxonomy" id="231223"/>
    <lineage>
        <taxon>Eukaryota</taxon>
        <taxon>Metazoa</taxon>
        <taxon>Spiralia</taxon>
        <taxon>Lophotrochozoa</taxon>
        <taxon>Mollusca</taxon>
        <taxon>Gastropoda</taxon>
        <taxon>Heterobranchia</taxon>
        <taxon>Euthyneura</taxon>
        <taxon>Panpulmonata</taxon>
        <taxon>Sacoglossa</taxon>
        <taxon>Placobranchoidea</taxon>
        <taxon>Plakobranchidae</taxon>
        <taxon>Elysia</taxon>
    </lineage>
</organism>
<accession>A0AAE1CES5</accession>
<reference evidence="1" key="1">
    <citation type="journal article" date="2023" name="G3 (Bethesda)">
        <title>A reference genome for the long-term kleptoplast-retaining sea slug Elysia crispata morphotype clarki.</title>
        <authorList>
            <person name="Eastman K.E."/>
            <person name="Pendleton A.L."/>
            <person name="Shaikh M.A."/>
            <person name="Suttiyut T."/>
            <person name="Ogas R."/>
            <person name="Tomko P."/>
            <person name="Gavelis G."/>
            <person name="Widhalm J.R."/>
            <person name="Wisecaver J.H."/>
        </authorList>
    </citation>
    <scope>NUCLEOTIDE SEQUENCE</scope>
    <source>
        <strain evidence="1">ECLA1</strain>
    </source>
</reference>
<evidence type="ECO:0000313" key="1">
    <source>
        <dbReference type="EMBL" id="KAK3690896.1"/>
    </source>
</evidence>
<protein>
    <submittedName>
        <fullName evidence="1">Uncharacterized protein</fullName>
    </submittedName>
</protein>
<dbReference type="AlphaFoldDB" id="A0AAE1CES5"/>
<proteinExistence type="predicted"/>
<dbReference type="Proteomes" id="UP001283361">
    <property type="component" value="Unassembled WGS sequence"/>
</dbReference>
<gene>
    <name evidence="1" type="ORF">RRG08_021594</name>
</gene>